<feature type="chain" id="PRO_5019186491" evidence="1">
    <location>
        <begin position="21"/>
        <end position="175"/>
    </location>
</feature>
<dbReference type="EMBL" id="QYUR01000006">
    <property type="protein sequence ID" value="RJG10610.1"/>
    <property type="molecule type" value="Genomic_DNA"/>
</dbReference>
<dbReference type="InterPro" id="IPR023393">
    <property type="entry name" value="START-like_dom_sf"/>
</dbReference>
<reference evidence="2 3" key="1">
    <citation type="submission" date="2018-09" db="EMBL/GenBank/DDBJ databases">
        <authorList>
            <person name="Zhu H."/>
        </authorList>
    </citation>
    <scope>NUCLEOTIDE SEQUENCE [LARGE SCALE GENOMIC DNA]</scope>
    <source>
        <strain evidence="2 3">K1S02-6</strain>
    </source>
</reference>
<dbReference type="CDD" id="cd07818">
    <property type="entry name" value="SRPBCC_1"/>
    <property type="match status" value="1"/>
</dbReference>
<organism evidence="2 3">
    <name type="scientific">Pseudomonas cavernicola</name>
    <dbReference type="NCBI Taxonomy" id="2320866"/>
    <lineage>
        <taxon>Bacteria</taxon>
        <taxon>Pseudomonadati</taxon>
        <taxon>Pseudomonadota</taxon>
        <taxon>Gammaproteobacteria</taxon>
        <taxon>Pseudomonadales</taxon>
        <taxon>Pseudomonadaceae</taxon>
        <taxon>Pseudomonas</taxon>
    </lineage>
</organism>
<keyword evidence="3" id="KW-1185">Reference proteome</keyword>
<dbReference type="SUPFAM" id="SSF55961">
    <property type="entry name" value="Bet v1-like"/>
    <property type="match status" value="1"/>
</dbReference>
<dbReference type="AlphaFoldDB" id="A0A418XDY0"/>
<dbReference type="OrthoDB" id="9807923at2"/>
<protein>
    <submittedName>
        <fullName evidence="2">Polyketide cyclase</fullName>
    </submittedName>
</protein>
<name>A0A418XDY0_9PSED</name>
<dbReference type="RefSeq" id="WP_119956323.1">
    <property type="nucleotide sequence ID" value="NZ_QYUR01000006.1"/>
</dbReference>
<evidence type="ECO:0000313" key="3">
    <source>
        <dbReference type="Proteomes" id="UP000284021"/>
    </source>
</evidence>
<keyword evidence="1" id="KW-0732">Signal</keyword>
<evidence type="ECO:0000313" key="2">
    <source>
        <dbReference type="EMBL" id="RJG10610.1"/>
    </source>
</evidence>
<gene>
    <name evidence="2" type="ORF">D3879_21810</name>
</gene>
<comment type="caution">
    <text evidence="2">The sequence shown here is derived from an EMBL/GenBank/DDBJ whole genome shotgun (WGS) entry which is preliminary data.</text>
</comment>
<feature type="signal peptide" evidence="1">
    <location>
        <begin position="1"/>
        <end position="20"/>
    </location>
</feature>
<dbReference type="Gene3D" id="3.30.530.20">
    <property type="match status" value="1"/>
</dbReference>
<dbReference type="Pfam" id="PF10604">
    <property type="entry name" value="Polyketide_cyc2"/>
    <property type="match status" value="1"/>
</dbReference>
<dbReference type="Proteomes" id="UP000284021">
    <property type="component" value="Unassembled WGS sequence"/>
</dbReference>
<accession>A0A418XDY0</accession>
<sequence>MLKIIAIALVCLIGAILAFAATKPDTFRVQRMASIKAQPETIFAQIIDLRGWSAWSPYEKKDPDMKRTFSGAATGKGAIYEWVGNTEVGSGRMEITEASAPSKITIKLDFIKPFKAHNTAEFTLVAKGDSTEVTWAMQGPTPYLAKIIHVFFNMDRMVGKDFEAGLANLKALAEK</sequence>
<dbReference type="InterPro" id="IPR019587">
    <property type="entry name" value="Polyketide_cyclase/dehydratase"/>
</dbReference>
<evidence type="ECO:0000256" key="1">
    <source>
        <dbReference type="SAM" id="SignalP"/>
    </source>
</evidence>
<proteinExistence type="predicted"/>